<dbReference type="SUPFAM" id="SSF46785">
    <property type="entry name" value="Winged helix' DNA-binding domain"/>
    <property type="match status" value="1"/>
</dbReference>
<organism evidence="2">
    <name type="scientific">Deinococcus sonorensis KR-87</name>
    <dbReference type="NCBI Taxonomy" id="694439"/>
    <lineage>
        <taxon>Bacteria</taxon>
        <taxon>Thermotogati</taxon>
        <taxon>Deinococcota</taxon>
        <taxon>Deinococci</taxon>
        <taxon>Deinococcales</taxon>
        <taxon>Deinococcaceae</taxon>
        <taxon>Deinococcus</taxon>
    </lineage>
</organism>
<dbReference type="Gene3D" id="1.10.10.10">
    <property type="entry name" value="Winged helix-like DNA-binding domain superfamily/Winged helix DNA-binding domain"/>
    <property type="match status" value="1"/>
</dbReference>
<evidence type="ECO:0000313" key="2">
    <source>
        <dbReference type="EMBL" id="XBV86994.1"/>
    </source>
</evidence>
<dbReference type="InterPro" id="IPR000835">
    <property type="entry name" value="HTH_MarR-typ"/>
</dbReference>
<gene>
    <name evidence="2" type="ORF">ABOD76_11990</name>
</gene>
<name>A0AAU7UF31_9DEIO</name>
<dbReference type="KEGG" id="dsc:ABOD76_11990"/>
<feature type="domain" description="HTH marR-type" evidence="1">
    <location>
        <begin position="30"/>
        <end position="71"/>
    </location>
</feature>
<proteinExistence type="predicted"/>
<evidence type="ECO:0000259" key="1">
    <source>
        <dbReference type="Pfam" id="PF12802"/>
    </source>
</evidence>
<dbReference type="RefSeq" id="WP_350245091.1">
    <property type="nucleotide sequence ID" value="NZ_CP158299.1"/>
</dbReference>
<dbReference type="EMBL" id="CP158299">
    <property type="protein sequence ID" value="XBV86994.1"/>
    <property type="molecule type" value="Genomic_DNA"/>
</dbReference>
<accession>A0AAU7UF31</accession>
<dbReference type="AlphaFoldDB" id="A0AAU7UF31"/>
<dbReference type="InterPro" id="IPR036390">
    <property type="entry name" value="WH_DNA-bd_sf"/>
</dbReference>
<reference evidence="2" key="1">
    <citation type="submission" date="2024-06" db="EMBL/GenBank/DDBJ databases">
        <title>Draft Genome Sequence of Deinococcus sonorensis Type Strain KR-87, a Biofilm Producing Representative of the Genus Deinococcus.</title>
        <authorList>
            <person name="Boren L.S."/>
            <person name="Grosso R.A."/>
            <person name="Hugenberg-Cox A.N."/>
            <person name="Hill J.T.E."/>
            <person name="Albert C.M."/>
            <person name="Tuohy J.M."/>
        </authorList>
    </citation>
    <scope>NUCLEOTIDE SEQUENCE</scope>
    <source>
        <strain evidence="2">KR-87</strain>
    </source>
</reference>
<dbReference type="Pfam" id="PF12802">
    <property type="entry name" value="MarR_2"/>
    <property type="match status" value="1"/>
</dbReference>
<sequence>MTHVTVTSSEAMDLFLDLAKLRLFAPFMSGPITVAEVARMTDVSPSALNYWVKRALAWGLLERVGEDRPARYRAVATRFRMDPTSVMPFEDMLDRRDHSAWERMLRGFAREYRRVADDWTFHVYLNNGDLLHRDLVPAWAMDASPAAMPTLPLNEWGVMRLSRAQAQALKEQLEQTITTFFAESSDDPHDEKYLFHVALVRDAPPTS</sequence>
<dbReference type="InterPro" id="IPR036388">
    <property type="entry name" value="WH-like_DNA-bd_sf"/>
</dbReference>
<protein>
    <submittedName>
        <fullName evidence="2">Helix-turn-helix domain-containing protein</fullName>
    </submittedName>
</protein>